<organism evidence="3 4">
    <name type="scientific">Porcisia hertigi</name>
    <dbReference type="NCBI Taxonomy" id="2761500"/>
    <lineage>
        <taxon>Eukaryota</taxon>
        <taxon>Discoba</taxon>
        <taxon>Euglenozoa</taxon>
        <taxon>Kinetoplastea</taxon>
        <taxon>Metakinetoplastina</taxon>
        <taxon>Trypanosomatida</taxon>
        <taxon>Trypanosomatidae</taxon>
        <taxon>Leishmaniinae</taxon>
        <taxon>Porcisia</taxon>
    </lineage>
</organism>
<dbReference type="EMBL" id="JAFJZO010000036">
    <property type="protein sequence ID" value="KAG5490055.1"/>
    <property type="molecule type" value="Genomic_DNA"/>
</dbReference>
<feature type="compositionally biased region" description="Gly residues" evidence="1">
    <location>
        <begin position="483"/>
        <end position="492"/>
    </location>
</feature>
<reference evidence="3 4" key="1">
    <citation type="submission" date="2021-02" db="EMBL/GenBank/DDBJ databases">
        <title>Porcisia hertigi Genome sequencing and assembly.</title>
        <authorList>
            <person name="Almutairi H."/>
            <person name="Gatherer D."/>
        </authorList>
    </citation>
    <scope>NUCLEOTIDE SEQUENCE [LARGE SCALE GENOMIC DNA]</scope>
    <source>
        <strain evidence="3 4">C119</strain>
    </source>
</reference>
<feature type="compositionally biased region" description="Polar residues" evidence="1">
    <location>
        <begin position="338"/>
        <end position="349"/>
    </location>
</feature>
<keyword evidence="2" id="KW-0472">Membrane</keyword>
<dbReference type="OrthoDB" id="266582at2759"/>
<gene>
    <name evidence="3" type="ORF">JKF63_00174</name>
</gene>
<dbReference type="Proteomes" id="UP000674318">
    <property type="component" value="Unassembled WGS sequence"/>
</dbReference>
<proteinExistence type="predicted"/>
<keyword evidence="2" id="KW-0812">Transmembrane</keyword>
<dbReference type="AlphaFoldDB" id="A0A836L0U6"/>
<feature type="region of interest" description="Disordered" evidence="1">
    <location>
        <begin position="258"/>
        <end position="293"/>
    </location>
</feature>
<evidence type="ECO:0000256" key="2">
    <source>
        <dbReference type="SAM" id="Phobius"/>
    </source>
</evidence>
<feature type="region of interest" description="Disordered" evidence="1">
    <location>
        <begin position="89"/>
        <end position="158"/>
    </location>
</feature>
<evidence type="ECO:0000313" key="4">
    <source>
        <dbReference type="Proteomes" id="UP000674318"/>
    </source>
</evidence>
<feature type="region of interest" description="Disordered" evidence="1">
    <location>
        <begin position="478"/>
        <end position="500"/>
    </location>
</feature>
<sequence length="916" mass="99139">MRKSGRRSTTTPSPPPVVFSNLRHASFFTSTAPRSLRSPRGSTGQHEMPEEDTAQNALRKRRGVAVAALSRRDKMTAAAVVGVSSALSSSVPVLPSSNELHTESDQQPGWKRWRSDKNRRCLDGNYQRGSRPRTEAPLDRTAPPTSSTSSAPTDTSRTLMYDLESPYLRRPRHSWQDATASPASLTGSMATPVRRNKVVLTSTPRFIQEEREAIANSGAVSFAPSVLLSTPLRLARAAQGLLSPAGATLRQRLTHLRQSSTGAAGSGQGQQRHLQAAASTASPPPPSPWGRLSSIVPVGDSLLSYADEGGESGKRASVTAAAKHRDCRASSSLVSETVALSSIPASRESSAPAPGTRRRDSRGVELPGLPRPPIQPGSLALDYDSDVEITVSLSRQSSPTATAADEVRGQSRLTRRCGERDLREMSGGSATAALYGPYNLRFAQVSSLCESLADIVSSSRSTARSSLTSAAAAAATQSRLSSVGGGSAGNVGEGCAPRRSATVMDPNLSSILPDEEELAIRRRLQRGRRCQAAHAQRSPNLHRADVTALEPARLDPVESRASAGSVMELFVARAPPFALPDRRLPREVHTEGSQRAFAFAASAPVGGAGGAPAPHGGAPAPHARDIWPPKPQQRFVSSTSPSASRRTLARASRLAVAIFSAMMCAWCVVALVSPLVALQPRYVFSAVAGLDAATAERHFVQAHANPVTDLQAMYQIAPASLSADAVVRLHHRTFSEGVERLERATHHLAPDDNAPPSQRLFYLRAMIGAYLALSRNSELYARSRDESRWRRYVSYPVADMKRYGVRRFGSFASRPSIVPSSAVAWRDRLWTTVVCSAQSEMLPCPSVFYVEEAMARDAAPFVYADVNEAHKSLKRQRKLQDWRIRLHRDWTSEIYLETLLNYIRSSVQELTRDYNR</sequence>
<dbReference type="GeneID" id="94286303"/>
<feature type="compositionally biased region" description="Low complexity" evidence="1">
    <location>
        <begin position="139"/>
        <end position="158"/>
    </location>
</feature>
<dbReference type="RefSeq" id="XP_067752383.1">
    <property type="nucleotide sequence ID" value="XM_067896226.1"/>
</dbReference>
<feature type="region of interest" description="Disordered" evidence="1">
    <location>
        <begin position="394"/>
        <end position="413"/>
    </location>
</feature>
<keyword evidence="2" id="KW-1133">Transmembrane helix</keyword>
<feature type="transmembrane region" description="Helical" evidence="2">
    <location>
        <begin position="654"/>
        <end position="677"/>
    </location>
</feature>
<protein>
    <submittedName>
        <fullName evidence="3">Uncharacterized protein</fullName>
    </submittedName>
</protein>
<evidence type="ECO:0000256" key="1">
    <source>
        <dbReference type="SAM" id="MobiDB-lite"/>
    </source>
</evidence>
<evidence type="ECO:0000313" key="3">
    <source>
        <dbReference type="EMBL" id="KAG5490055.1"/>
    </source>
</evidence>
<keyword evidence="4" id="KW-1185">Reference proteome</keyword>
<feature type="compositionally biased region" description="Basic and acidic residues" evidence="1">
    <location>
        <begin position="113"/>
        <end position="122"/>
    </location>
</feature>
<feature type="region of interest" description="Disordered" evidence="1">
    <location>
        <begin position="338"/>
        <end position="380"/>
    </location>
</feature>
<comment type="caution">
    <text evidence="3">The sequence shown here is derived from an EMBL/GenBank/DDBJ whole genome shotgun (WGS) entry which is preliminary data.</text>
</comment>
<dbReference type="KEGG" id="phet:94286303"/>
<name>A0A836L0U6_9TRYP</name>
<feature type="region of interest" description="Disordered" evidence="1">
    <location>
        <begin position="1"/>
        <end position="62"/>
    </location>
</feature>
<accession>A0A836L0U6</accession>